<dbReference type="AlphaFoldDB" id="A0AAV2YNX1"/>
<evidence type="ECO:0000313" key="2">
    <source>
        <dbReference type="EMBL" id="DAZ96665.1"/>
    </source>
</evidence>
<dbReference type="Proteomes" id="UP001146120">
    <property type="component" value="Unassembled WGS sequence"/>
</dbReference>
<keyword evidence="3" id="KW-1185">Reference proteome</keyword>
<protein>
    <submittedName>
        <fullName evidence="2">Uncharacterized protein</fullName>
    </submittedName>
</protein>
<feature type="region of interest" description="Disordered" evidence="1">
    <location>
        <begin position="102"/>
        <end position="193"/>
    </location>
</feature>
<comment type="caution">
    <text evidence="2">The sequence shown here is derived from an EMBL/GenBank/DDBJ whole genome shotgun (WGS) entry which is preliminary data.</text>
</comment>
<accession>A0AAV2YNX1</accession>
<reference evidence="2" key="2">
    <citation type="journal article" date="2023" name="Microbiol Resour">
        <title>Decontamination and Annotation of the Draft Genome Sequence of the Oomycete Lagenidium giganteum ARSEF 373.</title>
        <authorList>
            <person name="Morgan W.R."/>
            <person name="Tartar A."/>
        </authorList>
    </citation>
    <scope>NUCLEOTIDE SEQUENCE</scope>
    <source>
        <strain evidence="2">ARSEF 373</strain>
    </source>
</reference>
<dbReference type="EMBL" id="DAKRPA010000160">
    <property type="protein sequence ID" value="DAZ96665.1"/>
    <property type="molecule type" value="Genomic_DNA"/>
</dbReference>
<sequence>MLRRFRDRLGKRIVRDLIPMAQTRVRARTQRHVLGDRRRRKLHGAHPLLAERDALAHHLAHILGLLVHFIGRRRDLDALVRRLLAVRLWDLVEQIFESCSAPATSVREPRHGPSRHATSTQHSAYRSGPSRTSLRGGAGALRSAPSGAATRVALPATSTGRLPLRRCCSGGSRGRRQRGCGGGSAACGRARRR</sequence>
<feature type="compositionally biased region" description="Polar residues" evidence="1">
    <location>
        <begin position="116"/>
        <end position="133"/>
    </location>
</feature>
<evidence type="ECO:0000313" key="3">
    <source>
        <dbReference type="Proteomes" id="UP001146120"/>
    </source>
</evidence>
<proteinExistence type="predicted"/>
<evidence type="ECO:0000256" key="1">
    <source>
        <dbReference type="SAM" id="MobiDB-lite"/>
    </source>
</evidence>
<gene>
    <name evidence="2" type="ORF">N0F65_009228</name>
</gene>
<name>A0AAV2YNX1_9STRA</name>
<organism evidence="2 3">
    <name type="scientific">Lagenidium giganteum</name>
    <dbReference type="NCBI Taxonomy" id="4803"/>
    <lineage>
        <taxon>Eukaryota</taxon>
        <taxon>Sar</taxon>
        <taxon>Stramenopiles</taxon>
        <taxon>Oomycota</taxon>
        <taxon>Peronosporomycetes</taxon>
        <taxon>Pythiales</taxon>
        <taxon>Pythiaceae</taxon>
    </lineage>
</organism>
<reference evidence="2" key="1">
    <citation type="submission" date="2022-11" db="EMBL/GenBank/DDBJ databases">
        <authorList>
            <person name="Morgan W.R."/>
            <person name="Tartar A."/>
        </authorList>
    </citation>
    <scope>NUCLEOTIDE SEQUENCE</scope>
    <source>
        <strain evidence="2">ARSEF 373</strain>
    </source>
</reference>